<feature type="chain" id="PRO_5039532725" evidence="2">
    <location>
        <begin position="19"/>
        <end position="132"/>
    </location>
</feature>
<dbReference type="GeneID" id="127565069"/>
<evidence type="ECO:0000313" key="4">
    <source>
        <dbReference type="RefSeq" id="XP_051858085.1"/>
    </source>
</evidence>
<evidence type="ECO:0000256" key="2">
    <source>
        <dbReference type="SAM" id="SignalP"/>
    </source>
</evidence>
<accession>A0A9C6W7M1</accession>
<protein>
    <submittedName>
        <fullName evidence="4">Protein Diedel-like</fullName>
    </submittedName>
</protein>
<keyword evidence="2" id="KW-0732">Signal</keyword>
<gene>
    <name evidence="4" type="primary">LOC127565069</name>
</gene>
<reference evidence="4" key="1">
    <citation type="submission" date="2025-08" db="UniProtKB">
        <authorList>
            <consortium name="RefSeq"/>
        </authorList>
    </citation>
    <scope>IDENTIFICATION</scope>
    <source>
        <strain evidence="4">15112-1751.03</strain>
        <tissue evidence="4">Whole Adult</tissue>
    </source>
</reference>
<feature type="signal peptide" evidence="2">
    <location>
        <begin position="1"/>
        <end position="18"/>
    </location>
</feature>
<feature type="region of interest" description="Disordered" evidence="1">
    <location>
        <begin position="108"/>
        <end position="132"/>
    </location>
</feature>
<evidence type="ECO:0000256" key="1">
    <source>
        <dbReference type="SAM" id="MobiDB-lite"/>
    </source>
</evidence>
<dbReference type="Proteomes" id="UP000515160">
    <property type="component" value="Chromosome 2L"/>
</dbReference>
<dbReference type="OrthoDB" id="3737830at2759"/>
<keyword evidence="3" id="KW-1185">Reference proteome</keyword>
<evidence type="ECO:0000313" key="3">
    <source>
        <dbReference type="Proteomes" id="UP000515160"/>
    </source>
</evidence>
<sequence>MNLIGLSLFVILAMQSWQLGVSDCCGKTLTRLKIKKGDECHNYHKSTLFIFRKQCTKRLCRDLSANSPCCGVGSCDVFCCNCDRGCLQGDIAEQLDKLYGKNITLVKPKPKKSTKSSDDLSDDLNESQLLLN</sequence>
<proteinExistence type="predicted"/>
<dbReference type="Gene3D" id="3.30.70.2800">
    <property type="match status" value="1"/>
</dbReference>
<name>A0A9C6W7M1_DROAB</name>
<dbReference type="Pfam" id="PF13164">
    <property type="entry name" value="Diedel"/>
    <property type="match status" value="1"/>
</dbReference>
<dbReference type="RefSeq" id="XP_051858085.1">
    <property type="nucleotide sequence ID" value="XM_052002125.1"/>
</dbReference>
<dbReference type="InterPro" id="IPR025061">
    <property type="entry name" value="Diedel"/>
</dbReference>
<organism evidence="3 4">
    <name type="scientific">Drosophila albomicans</name>
    <name type="common">Fruit fly</name>
    <dbReference type="NCBI Taxonomy" id="7291"/>
    <lineage>
        <taxon>Eukaryota</taxon>
        <taxon>Metazoa</taxon>
        <taxon>Ecdysozoa</taxon>
        <taxon>Arthropoda</taxon>
        <taxon>Hexapoda</taxon>
        <taxon>Insecta</taxon>
        <taxon>Pterygota</taxon>
        <taxon>Neoptera</taxon>
        <taxon>Endopterygota</taxon>
        <taxon>Diptera</taxon>
        <taxon>Brachycera</taxon>
        <taxon>Muscomorpha</taxon>
        <taxon>Ephydroidea</taxon>
        <taxon>Drosophilidae</taxon>
        <taxon>Drosophila</taxon>
    </lineage>
</organism>
<dbReference type="AlphaFoldDB" id="A0A9C6W7M1"/>